<evidence type="ECO:0000313" key="10">
    <source>
        <dbReference type="EMBL" id="OGH82202.1"/>
    </source>
</evidence>
<feature type="transmembrane region" description="Helical" evidence="8">
    <location>
        <begin position="167"/>
        <end position="195"/>
    </location>
</feature>
<evidence type="ECO:0000256" key="5">
    <source>
        <dbReference type="ARBA" id="ARBA00022692"/>
    </source>
</evidence>
<organism evidence="10 11">
    <name type="scientific">Candidatus Magasanikbacteria bacterium RIFOXYB1_FULL_40_15</name>
    <dbReference type="NCBI Taxonomy" id="1798697"/>
    <lineage>
        <taxon>Bacteria</taxon>
        <taxon>Candidatus Magasanikiibacteriota</taxon>
    </lineage>
</organism>
<dbReference type="GO" id="GO:0016763">
    <property type="term" value="F:pentosyltransferase activity"/>
    <property type="evidence" value="ECO:0007669"/>
    <property type="project" value="TreeGrafter"/>
</dbReference>
<feature type="transmembrane region" description="Helical" evidence="8">
    <location>
        <begin position="82"/>
        <end position="102"/>
    </location>
</feature>
<gene>
    <name evidence="10" type="ORF">A2373_00840</name>
</gene>
<feature type="transmembrane region" description="Helical" evidence="8">
    <location>
        <begin position="342"/>
        <end position="362"/>
    </location>
</feature>
<dbReference type="Proteomes" id="UP000176300">
    <property type="component" value="Unassembled WGS sequence"/>
</dbReference>
<evidence type="ECO:0000256" key="3">
    <source>
        <dbReference type="ARBA" id="ARBA00022676"/>
    </source>
</evidence>
<dbReference type="STRING" id="1798697.A2373_00840"/>
<dbReference type="GO" id="GO:0009103">
    <property type="term" value="P:lipopolysaccharide biosynthetic process"/>
    <property type="evidence" value="ECO:0007669"/>
    <property type="project" value="UniProtKB-ARBA"/>
</dbReference>
<dbReference type="Pfam" id="PF13231">
    <property type="entry name" value="PMT_2"/>
    <property type="match status" value="1"/>
</dbReference>
<keyword evidence="4" id="KW-0808">Transferase</keyword>
<dbReference type="PANTHER" id="PTHR33908:SF11">
    <property type="entry name" value="MEMBRANE PROTEIN"/>
    <property type="match status" value="1"/>
</dbReference>
<dbReference type="PANTHER" id="PTHR33908">
    <property type="entry name" value="MANNOSYLTRANSFERASE YKCB-RELATED"/>
    <property type="match status" value="1"/>
</dbReference>
<feature type="transmembrane region" description="Helical" evidence="8">
    <location>
        <begin position="207"/>
        <end position="226"/>
    </location>
</feature>
<dbReference type="InterPro" id="IPR038731">
    <property type="entry name" value="RgtA/B/C-like"/>
</dbReference>
<sequence length="506" mass="59185">MKSFIKKWYPLFLILILALALRIYLLINRGTFWFDENFSIHFSSIASWTETIKYWVLETNPPLYTFFLRFYLSFINENNETLVRLPSLVFSTASIILLYIFAQKMFSRRAAITSATLLSISTLSLFISVEARVYSLLTFLTILSFYLFQKLAFDGKLNTYGNNKQWILYFFVNLFLLYAHLTGAVVLICQFIMLAAVKTRREKFWSWFKMNLLAVGFYLVWLVPSVLNKMNLKLGTAWYFETNGDILNLLFAPIFNTIISGFQETLFFIVFIIIMYLLIRDISGEKHKDRKALILVSIWALLPPVLSAFLGVFVLKYIVIAYPALYLFYSYFLDKYVASNKLFALIFAVILLISLPHTYLLVSKPIFSWRDITGYIEANENETTVTMVPFMEALSFNKYYKGNRPVIGVYMYDDNLSLEERIVRYNWNLLETTDEHLQAWLFTNIERECATKVFSIHPSDTFERLDETFLENGWTLDEVQKPYGLSLNNLYIFNAPANYTTSSTCR</sequence>
<evidence type="ECO:0000256" key="1">
    <source>
        <dbReference type="ARBA" id="ARBA00004651"/>
    </source>
</evidence>
<name>A0A1F6NE75_9BACT</name>
<feature type="transmembrane region" description="Helical" evidence="8">
    <location>
        <begin position="7"/>
        <end position="27"/>
    </location>
</feature>
<protein>
    <recommendedName>
        <fullName evidence="9">Glycosyltransferase RgtA/B/C/D-like domain-containing protein</fullName>
    </recommendedName>
</protein>
<accession>A0A1F6NE75</accession>
<dbReference type="EMBL" id="MFQS01000048">
    <property type="protein sequence ID" value="OGH82202.1"/>
    <property type="molecule type" value="Genomic_DNA"/>
</dbReference>
<feature type="transmembrane region" description="Helical" evidence="8">
    <location>
        <begin position="291"/>
        <end position="322"/>
    </location>
</feature>
<evidence type="ECO:0000256" key="2">
    <source>
        <dbReference type="ARBA" id="ARBA00022475"/>
    </source>
</evidence>
<reference evidence="10 11" key="1">
    <citation type="journal article" date="2016" name="Nat. Commun.">
        <title>Thousands of microbial genomes shed light on interconnected biogeochemical processes in an aquifer system.</title>
        <authorList>
            <person name="Anantharaman K."/>
            <person name="Brown C.T."/>
            <person name="Hug L.A."/>
            <person name="Sharon I."/>
            <person name="Castelle C.J."/>
            <person name="Probst A.J."/>
            <person name="Thomas B.C."/>
            <person name="Singh A."/>
            <person name="Wilkins M.J."/>
            <person name="Karaoz U."/>
            <person name="Brodie E.L."/>
            <person name="Williams K.H."/>
            <person name="Hubbard S.S."/>
            <person name="Banfield J.F."/>
        </authorList>
    </citation>
    <scope>NUCLEOTIDE SEQUENCE [LARGE SCALE GENOMIC DNA]</scope>
</reference>
<dbReference type="AlphaFoldDB" id="A0A1F6NE75"/>
<dbReference type="GO" id="GO:0005886">
    <property type="term" value="C:plasma membrane"/>
    <property type="evidence" value="ECO:0007669"/>
    <property type="project" value="UniProtKB-SubCell"/>
</dbReference>
<evidence type="ECO:0000256" key="7">
    <source>
        <dbReference type="ARBA" id="ARBA00023136"/>
    </source>
</evidence>
<keyword evidence="3" id="KW-0328">Glycosyltransferase</keyword>
<feature type="domain" description="Glycosyltransferase RgtA/B/C/D-like" evidence="9">
    <location>
        <begin position="60"/>
        <end position="221"/>
    </location>
</feature>
<proteinExistence type="predicted"/>
<keyword evidence="2" id="KW-1003">Cell membrane</keyword>
<evidence type="ECO:0000256" key="4">
    <source>
        <dbReference type="ARBA" id="ARBA00022679"/>
    </source>
</evidence>
<dbReference type="InterPro" id="IPR050297">
    <property type="entry name" value="LipidA_mod_glycosyltrf_83"/>
</dbReference>
<evidence type="ECO:0000313" key="11">
    <source>
        <dbReference type="Proteomes" id="UP000176300"/>
    </source>
</evidence>
<feature type="transmembrane region" description="Helical" evidence="8">
    <location>
        <begin position="246"/>
        <end position="279"/>
    </location>
</feature>
<keyword evidence="6 8" id="KW-1133">Transmembrane helix</keyword>
<keyword evidence="5 8" id="KW-0812">Transmembrane</keyword>
<keyword evidence="7 8" id="KW-0472">Membrane</keyword>
<comment type="caution">
    <text evidence="10">The sequence shown here is derived from an EMBL/GenBank/DDBJ whole genome shotgun (WGS) entry which is preliminary data.</text>
</comment>
<evidence type="ECO:0000256" key="6">
    <source>
        <dbReference type="ARBA" id="ARBA00022989"/>
    </source>
</evidence>
<evidence type="ECO:0000256" key="8">
    <source>
        <dbReference type="SAM" id="Phobius"/>
    </source>
</evidence>
<feature type="transmembrane region" description="Helical" evidence="8">
    <location>
        <begin position="123"/>
        <end position="147"/>
    </location>
</feature>
<evidence type="ECO:0000259" key="9">
    <source>
        <dbReference type="Pfam" id="PF13231"/>
    </source>
</evidence>
<comment type="subcellular location">
    <subcellularLocation>
        <location evidence="1">Cell membrane</location>
        <topology evidence="1">Multi-pass membrane protein</topology>
    </subcellularLocation>
</comment>